<feature type="transmembrane region" description="Helical" evidence="6">
    <location>
        <begin position="82"/>
        <end position="100"/>
    </location>
</feature>
<dbReference type="PANTHER" id="PTHR31123:SF1">
    <property type="entry name" value="ACCUMULATION OF DYADS PROTEIN 2-RELATED"/>
    <property type="match status" value="1"/>
</dbReference>
<feature type="transmembrane region" description="Helical" evidence="6">
    <location>
        <begin position="26"/>
        <end position="47"/>
    </location>
</feature>
<reference evidence="7 8" key="1">
    <citation type="journal article" date="2019" name="Environ. Microbiol.">
        <title>At the nexus of three kingdoms: the genome of the mycorrhizal fungus Gigaspora margarita provides insights into plant, endobacterial and fungal interactions.</title>
        <authorList>
            <person name="Venice F."/>
            <person name="Ghignone S."/>
            <person name="Salvioli di Fossalunga A."/>
            <person name="Amselem J."/>
            <person name="Novero M."/>
            <person name="Xianan X."/>
            <person name="Sedzielewska Toro K."/>
            <person name="Morin E."/>
            <person name="Lipzen A."/>
            <person name="Grigoriev I.V."/>
            <person name="Henrissat B."/>
            <person name="Martin F.M."/>
            <person name="Bonfante P."/>
        </authorList>
    </citation>
    <scope>NUCLEOTIDE SEQUENCE [LARGE SCALE GENOMIC DNA]</scope>
    <source>
        <strain evidence="7 8">BEG34</strain>
    </source>
</reference>
<feature type="transmembrane region" description="Helical" evidence="6">
    <location>
        <begin position="53"/>
        <end position="75"/>
    </location>
</feature>
<dbReference type="InterPro" id="IPR051633">
    <property type="entry name" value="AceTr"/>
</dbReference>
<evidence type="ECO:0000256" key="6">
    <source>
        <dbReference type="SAM" id="Phobius"/>
    </source>
</evidence>
<sequence length="224" mass="24752">MVLTNRSKSVDECCCKQREIGDPTPIGLFAFGTTQIIYALYLIQIANITNHQIALGSALFYGGCIQVLSGVCSLYSGKTLSATIFCSFGGFWISFGFIYLPSSGIIDSFKNDPIMLRNAMGIYLTVWTFVTLLLLIASLRTTILEILTLSLVLTVFIFLDLANFTGLGIFSRIGGYFGVLGSFTAWYIAMARLLTKETSYFILQTFPMPNNNNNTDNNKSLRLV</sequence>
<gene>
    <name evidence="7" type="ORF">F8M41_021415</name>
</gene>
<evidence type="ECO:0000313" key="8">
    <source>
        <dbReference type="Proteomes" id="UP000439903"/>
    </source>
</evidence>
<feature type="transmembrane region" description="Helical" evidence="6">
    <location>
        <begin position="176"/>
        <end position="194"/>
    </location>
</feature>
<keyword evidence="4 6" id="KW-1133">Transmembrane helix</keyword>
<accession>A0A8H4EIU4</accession>
<dbReference type="GO" id="GO:0015123">
    <property type="term" value="F:acetate transmembrane transporter activity"/>
    <property type="evidence" value="ECO:0007669"/>
    <property type="project" value="TreeGrafter"/>
</dbReference>
<keyword evidence="5 6" id="KW-0472">Membrane</keyword>
<keyword evidence="8" id="KW-1185">Reference proteome</keyword>
<dbReference type="AlphaFoldDB" id="A0A8H4EIU4"/>
<dbReference type="Proteomes" id="UP000439903">
    <property type="component" value="Unassembled WGS sequence"/>
</dbReference>
<name>A0A8H4EIU4_GIGMA</name>
<proteinExistence type="inferred from homology"/>
<dbReference type="NCBIfam" id="NF038013">
    <property type="entry name" value="AceTr_1"/>
    <property type="match status" value="1"/>
</dbReference>
<feature type="transmembrane region" description="Helical" evidence="6">
    <location>
        <begin position="120"/>
        <end position="139"/>
    </location>
</feature>
<comment type="similarity">
    <text evidence="2">Belongs to the acetate uptake transporter (AceTr) (TC 2.A.96) family.</text>
</comment>
<evidence type="ECO:0000313" key="7">
    <source>
        <dbReference type="EMBL" id="KAF0493215.1"/>
    </source>
</evidence>
<organism evidence="7 8">
    <name type="scientific">Gigaspora margarita</name>
    <dbReference type="NCBI Taxonomy" id="4874"/>
    <lineage>
        <taxon>Eukaryota</taxon>
        <taxon>Fungi</taxon>
        <taxon>Fungi incertae sedis</taxon>
        <taxon>Mucoromycota</taxon>
        <taxon>Glomeromycotina</taxon>
        <taxon>Glomeromycetes</taxon>
        <taxon>Diversisporales</taxon>
        <taxon>Gigasporaceae</taxon>
        <taxon>Gigaspora</taxon>
    </lineage>
</organism>
<evidence type="ECO:0000256" key="1">
    <source>
        <dbReference type="ARBA" id="ARBA00004141"/>
    </source>
</evidence>
<dbReference type="EMBL" id="WTPW01000627">
    <property type="protein sequence ID" value="KAF0493215.1"/>
    <property type="molecule type" value="Genomic_DNA"/>
</dbReference>
<evidence type="ECO:0000256" key="3">
    <source>
        <dbReference type="ARBA" id="ARBA00022692"/>
    </source>
</evidence>
<keyword evidence="3 6" id="KW-0812">Transmembrane</keyword>
<dbReference type="PANTHER" id="PTHR31123">
    <property type="entry name" value="ACCUMULATION OF DYADS PROTEIN 2-RELATED"/>
    <property type="match status" value="1"/>
</dbReference>
<evidence type="ECO:0000256" key="5">
    <source>
        <dbReference type="ARBA" id="ARBA00023136"/>
    </source>
</evidence>
<feature type="transmembrane region" description="Helical" evidence="6">
    <location>
        <begin position="146"/>
        <end position="170"/>
    </location>
</feature>
<dbReference type="OrthoDB" id="3648309at2759"/>
<protein>
    <submittedName>
        <fullName evidence="7">Putative Ammonia transport outward protein 2</fullName>
    </submittedName>
</protein>
<dbReference type="InterPro" id="IPR000791">
    <property type="entry name" value="Gpr1/Fun34/SatP-like"/>
</dbReference>
<comment type="caution">
    <text evidence="7">The sequence shown here is derived from an EMBL/GenBank/DDBJ whole genome shotgun (WGS) entry which is preliminary data.</text>
</comment>
<evidence type="ECO:0000256" key="4">
    <source>
        <dbReference type="ARBA" id="ARBA00022989"/>
    </source>
</evidence>
<evidence type="ECO:0000256" key="2">
    <source>
        <dbReference type="ARBA" id="ARBA00005587"/>
    </source>
</evidence>
<dbReference type="Pfam" id="PF01184">
    <property type="entry name" value="Gpr1_Fun34_YaaH"/>
    <property type="match status" value="1"/>
</dbReference>
<dbReference type="GO" id="GO:0005886">
    <property type="term" value="C:plasma membrane"/>
    <property type="evidence" value="ECO:0007669"/>
    <property type="project" value="TreeGrafter"/>
</dbReference>
<comment type="subcellular location">
    <subcellularLocation>
        <location evidence="1">Membrane</location>
        <topology evidence="1">Multi-pass membrane protein</topology>
    </subcellularLocation>
</comment>